<accession>A0A8S1J6K0</accession>
<dbReference type="PANTHER" id="PTHR39156">
    <property type="entry name" value="RIBONUCLEASE M5"/>
    <property type="match status" value="1"/>
</dbReference>
<dbReference type="OrthoDB" id="536870at2759"/>
<dbReference type="SUPFAM" id="SSF110455">
    <property type="entry name" value="Toprim domain"/>
    <property type="match status" value="1"/>
</dbReference>
<dbReference type="InterPro" id="IPR025156">
    <property type="entry name" value="RNase_M5_C"/>
</dbReference>
<evidence type="ECO:0000313" key="3">
    <source>
        <dbReference type="EMBL" id="CAD7702814.1"/>
    </source>
</evidence>
<feature type="transmembrane region" description="Helical" evidence="1">
    <location>
        <begin position="7"/>
        <end position="28"/>
    </location>
</feature>
<reference evidence="3" key="1">
    <citation type="submission" date="2020-12" db="EMBL/GenBank/DDBJ databases">
        <authorList>
            <person name="Iha C."/>
        </authorList>
    </citation>
    <scope>NUCLEOTIDE SEQUENCE</scope>
</reference>
<dbReference type="GO" id="GO:0043822">
    <property type="term" value="F:ribonuclease M5 activity"/>
    <property type="evidence" value="ECO:0007669"/>
    <property type="project" value="TreeGrafter"/>
</dbReference>
<protein>
    <recommendedName>
        <fullName evidence="2">Ribonuclease M5 C-terminal domain-containing protein</fullName>
    </recommendedName>
</protein>
<comment type="caution">
    <text evidence="3">The sequence shown here is derived from an EMBL/GenBank/DDBJ whole genome shotgun (WGS) entry which is preliminary data.</text>
</comment>
<dbReference type="Gene3D" id="3.40.1360.10">
    <property type="match status" value="1"/>
</dbReference>
<organism evidence="3 4">
    <name type="scientific">Ostreobium quekettii</name>
    <dbReference type="NCBI Taxonomy" id="121088"/>
    <lineage>
        <taxon>Eukaryota</taxon>
        <taxon>Viridiplantae</taxon>
        <taxon>Chlorophyta</taxon>
        <taxon>core chlorophytes</taxon>
        <taxon>Ulvophyceae</taxon>
        <taxon>TCBD clade</taxon>
        <taxon>Bryopsidales</taxon>
        <taxon>Ostreobineae</taxon>
        <taxon>Ostreobiaceae</taxon>
        <taxon>Ostreobium</taxon>
    </lineage>
</organism>
<feature type="transmembrane region" description="Helical" evidence="1">
    <location>
        <begin position="34"/>
        <end position="55"/>
    </location>
</feature>
<keyword evidence="1" id="KW-0472">Membrane</keyword>
<gene>
    <name evidence="3" type="ORF">OSTQU699_LOCUS8171</name>
</gene>
<dbReference type="Proteomes" id="UP000708148">
    <property type="component" value="Unassembled WGS sequence"/>
</dbReference>
<dbReference type="AlphaFoldDB" id="A0A8S1J6K0"/>
<keyword evidence="1" id="KW-1133">Transmembrane helix</keyword>
<evidence type="ECO:0000259" key="2">
    <source>
        <dbReference type="Pfam" id="PF13331"/>
    </source>
</evidence>
<evidence type="ECO:0000256" key="1">
    <source>
        <dbReference type="SAM" id="Phobius"/>
    </source>
</evidence>
<dbReference type="GO" id="GO:0006364">
    <property type="term" value="P:rRNA processing"/>
    <property type="evidence" value="ECO:0007669"/>
    <property type="project" value="TreeGrafter"/>
</dbReference>
<dbReference type="EMBL" id="CAJHUC010001958">
    <property type="protein sequence ID" value="CAD7702814.1"/>
    <property type="molecule type" value="Genomic_DNA"/>
</dbReference>
<sequence length="227" mass="25116">MAIAMECIYWAVLVCINLPQCCVMLTLCSYNFDFMAMFCCLCSLQVLVCVGTTVVGSAGKEQLKGIADKFEDVIVFMDPDHEGRTIRNKLEEWIGPTRHAFMPLPALGVGSSSAAGFKTGVQYAPAEATRKALFSACTSDREREEFRREDLEDMGLVQPNGVRGVNVKLRRKEFCAFLGLGPCDGRQLLKQLNWYGFSRSQAAEAAAYSQRCVDAWVLAHGSKEDSQ</sequence>
<evidence type="ECO:0000313" key="4">
    <source>
        <dbReference type="Proteomes" id="UP000708148"/>
    </source>
</evidence>
<name>A0A8S1J6K0_9CHLO</name>
<proteinExistence type="predicted"/>
<dbReference type="Pfam" id="PF13331">
    <property type="entry name" value="DUF4093"/>
    <property type="match status" value="1"/>
</dbReference>
<feature type="domain" description="Ribonuclease M5 C-terminal" evidence="2">
    <location>
        <begin position="120"/>
        <end position="205"/>
    </location>
</feature>
<keyword evidence="4" id="KW-1185">Reference proteome</keyword>
<dbReference type="PANTHER" id="PTHR39156:SF1">
    <property type="entry name" value="RIBONUCLEASE M5"/>
    <property type="match status" value="1"/>
</dbReference>
<keyword evidence="1" id="KW-0812">Transmembrane</keyword>